<proteinExistence type="predicted"/>
<evidence type="ECO:0000313" key="2">
    <source>
        <dbReference type="EMBL" id="SIN64300.1"/>
    </source>
</evidence>
<dbReference type="AlphaFoldDB" id="A0A1N6D0G3"/>
<dbReference type="EMBL" id="FSRA01000001">
    <property type="protein sequence ID" value="SIN64300.1"/>
    <property type="molecule type" value="Genomic_DNA"/>
</dbReference>
<reference evidence="2 3" key="1">
    <citation type="submission" date="2016-11" db="EMBL/GenBank/DDBJ databases">
        <authorList>
            <person name="Jaros S."/>
            <person name="Januszkiewicz K."/>
            <person name="Wedrychowicz H."/>
        </authorList>
    </citation>
    <scope>NUCLEOTIDE SEQUENCE [LARGE SCALE GENOMIC DNA]</scope>
    <source>
        <strain evidence="2 3">DSM 24787</strain>
    </source>
</reference>
<dbReference type="RefSeq" id="WP_074237087.1">
    <property type="nucleotide sequence ID" value="NZ_FSRA01000001.1"/>
</dbReference>
<accession>A0A1N6D0G3</accession>
<evidence type="ECO:0000313" key="3">
    <source>
        <dbReference type="Proteomes" id="UP000185003"/>
    </source>
</evidence>
<protein>
    <submittedName>
        <fullName evidence="2">Uncharacterized protein</fullName>
    </submittedName>
</protein>
<dbReference type="OrthoDB" id="681076at2"/>
<sequence length="143" mass="16155">MIHLTDTEIQEYVLDRNACSTQIIAHMQSCDTCKEAAAAYEILFAGIRAQPDAVFDFELSELVLEKIQVPERTRKPVPVLTILLSILCAGGSYFFRNDIAHLFSGIPPLLLYFIIISTGAVALFLLADMYKGYQQKMMQLDRY</sequence>
<keyword evidence="1" id="KW-0472">Membrane</keyword>
<keyword evidence="1" id="KW-0812">Transmembrane</keyword>
<feature type="transmembrane region" description="Helical" evidence="1">
    <location>
        <begin position="110"/>
        <end position="130"/>
    </location>
</feature>
<dbReference type="Proteomes" id="UP000185003">
    <property type="component" value="Unassembled WGS sequence"/>
</dbReference>
<evidence type="ECO:0000256" key="1">
    <source>
        <dbReference type="SAM" id="Phobius"/>
    </source>
</evidence>
<gene>
    <name evidence="2" type="ORF">SAMN04488055_0038</name>
</gene>
<keyword evidence="3" id="KW-1185">Reference proteome</keyword>
<keyword evidence="1" id="KW-1133">Transmembrane helix</keyword>
<name>A0A1N6D0G3_9BACT</name>
<feature type="transmembrane region" description="Helical" evidence="1">
    <location>
        <begin position="77"/>
        <end position="95"/>
    </location>
</feature>
<organism evidence="2 3">
    <name type="scientific">Chitinophaga niabensis</name>
    <dbReference type="NCBI Taxonomy" id="536979"/>
    <lineage>
        <taxon>Bacteria</taxon>
        <taxon>Pseudomonadati</taxon>
        <taxon>Bacteroidota</taxon>
        <taxon>Chitinophagia</taxon>
        <taxon>Chitinophagales</taxon>
        <taxon>Chitinophagaceae</taxon>
        <taxon>Chitinophaga</taxon>
    </lineage>
</organism>
<dbReference type="STRING" id="536979.SAMN04488055_0038"/>